<dbReference type="SUPFAM" id="SSF50998">
    <property type="entry name" value="Quinoprotein alcohol dehydrogenase-like"/>
    <property type="match status" value="1"/>
</dbReference>
<keyword evidence="2" id="KW-1185">Reference proteome</keyword>
<comment type="caution">
    <text evidence="1">The sequence shown here is derived from an EMBL/GenBank/DDBJ whole genome shotgun (WGS) entry which is preliminary data.</text>
</comment>
<dbReference type="EMBL" id="SNYA01000005">
    <property type="protein sequence ID" value="TDP91706.1"/>
    <property type="molecule type" value="Genomic_DNA"/>
</dbReference>
<gene>
    <name evidence="1" type="ORF">EDF62_2325</name>
</gene>
<accession>A0A4R6RZH6</accession>
<evidence type="ECO:0000313" key="2">
    <source>
        <dbReference type="Proteomes" id="UP000295601"/>
    </source>
</evidence>
<protein>
    <submittedName>
        <fullName evidence="1">Uncharacterized protein</fullName>
    </submittedName>
</protein>
<sequence length="499" mass="54311">MEFQPLVAPVDVQELRVPVPQDAPHHFPTATVLLDESALLTSWVEGRAAHRLGILDLHTGQWRVLPGLRGMLRDALALSDQRWLVLTDHALTEIDVQTWEVTRRLTAKIGTYNTSLSRDDDDVIAVGSSAATMESLVSASTMTVLKRRRRSPLLQDPIPAGAAREGAARILQHGSGLLLAATQARESAPQRLVVLSAEDLSEITSVDFPLGLSSAHVVGDGVIVAGPDIGRARSLTALGGVIPRVNGSASQPFTTLVGTANESAAVLLQQGARRNPPRTVYRDHRLEPGEELADVTGRRLTLENCVAARAQKGHERPRISRVHVADLELQSSSLSGAVLEDVTVDGLRCPDEAGFLFGCELRRVTLKGRIRGLILNSTLDDPDPAMTAQYAQWHRERVQDPEWMLDLTGATGDLTIRGYPSRFIRRNPELQAVVTAEAAQTLDWRAVDPGRSSLGVALHELVRSDWEDVTLIANTHGAHASEDLRYIQRLRALGIAQTD</sequence>
<dbReference type="OrthoDB" id="5035028at2"/>
<dbReference type="Proteomes" id="UP000295601">
    <property type="component" value="Unassembled WGS sequence"/>
</dbReference>
<proteinExistence type="predicted"/>
<evidence type="ECO:0000313" key="1">
    <source>
        <dbReference type="EMBL" id="TDP91706.1"/>
    </source>
</evidence>
<dbReference type="AlphaFoldDB" id="A0A4R6RZH6"/>
<dbReference type="InterPro" id="IPR011047">
    <property type="entry name" value="Quinoprotein_ADH-like_sf"/>
</dbReference>
<dbReference type="RefSeq" id="WP_133617108.1">
    <property type="nucleotide sequence ID" value="NZ_SNYA01000005.1"/>
</dbReference>
<reference evidence="1 2" key="1">
    <citation type="submission" date="2019-03" db="EMBL/GenBank/DDBJ databases">
        <title>Genomic analyses of the natural microbiome of Caenorhabditis elegans.</title>
        <authorList>
            <person name="Samuel B."/>
        </authorList>
    </citation>
    <scope>NUCLEOTIDE SEQUENCE [LARGE SCALE GENOMIC DNA]</scope>
    <source>
        <strain evidence="1 2">JUb18</strain>
    </source>
</reference>
<name>A0A4R6RZH6_9MICO</name>
<organism evidence="1 2">
    <name type="scientific">Leucobacter luti</name>
    <dbReference type="NCBI Taxonomy" id="340320"/>
    <lineage>
        <taxon>Bacteria</taxon>
        <taxon>Bacillati</taxon>
        <taxon>Actinomycetota</taxon>
        <taxon>Actinomycetes</taxon>
        <taxon>Micrococcales</taxon>
        <taxon>Microbacteriaceae</taxon>
        <taxon>Leucobacter</taxon>
    </lineage>
</organism>